<sequence>MATKTLLTFIWLLTSLPPFFTMTLDTNATADNLSPTSLASGAGGLEMRKLRHIEAELEVLRRTVTEIKAGGQCGAQSPHPNVLKEVTSEIQALRSQFQALQMQRELSVLRSDILLAQSAMLADTGSRRSAMLEDDASKSVSVGRTAESENGVAQNIPFTLNTGSLYERWGNEMCPNDTELVYSGIIAGSEHQHPGAAANALCLPLTPVLENNPGVGTVTVIYGAELQVAPLPKHDLDPRCAVCRAPRATVAMVPAANACHRGWTLEYAGYIMAGHHTHPAATDFSLCRQGATRTHWFQQ</sequence>
<dbReference type="PANTHER" id="PTHR24024">
    <property type="entry name" value="PULMONARY SURFACTANT-ASSOCIATED PROTEIN A"/>
    <property type="match status" value="1"/>
</dbReference>
<proteinExistence type="predicted"/>
<feature type="signal peptide" evidence="1">
    <location>
        <begin position="1"/>
        <end position="21"/>
    </location>
</feature>
<organism evidence="2 3">
    <name type="scientific">Pomacea canaliculata</name>
    <name type="common">Golden apple snail</name>
    <dbReference type="NCBI Taxonomy" id="400727"/>
    <lineage>
        <taxon>Eukaryota</taxon>
        <taxon>Metazoa</taxon>
        <taxon>Spiralia</taxon>
        <taxon>Lophotrochozoa</taxon>
        <taxon>Mollusca</taxon>
        <taxon>Gastropoda</taxon>
        <taxon>Caenogastropoda</taxon>
        <taxon>Architaenioglossa</taxon>
        <taxon>Ampullarioidea</taxon>
        <taxon>Ampullariidae</taxon>
        <taxon>Pomacea</taxon>
    </lineage>
</organism>
<evidence type="ECO:0000256" key="1">
    <source>
        <dbReference type="SAM" id="SignalP"/>
    </source>
</evidence>
<dbReference type="PANTHER" id="PTHR24024:SF18">
    <property type="entry name" value="SHORT-CHAIN COLLAGEN C4-LIKE"/>
    <property type="match status" value="1"/>
</dbReference>
<dbReference type="InterPro" id="IPR051077">
    <property type="entry name" value="Ca-dependent_lectin"/>
</dbReference>
<evidence type="ECO:0000313" key="2">
    <source>
        <dbReference type="EMBL" id="PVD25120.1"/>
    </source>
</evidence>
<feature type="chain" id="PRO_5015662549" evidence="1">
    <location>
        <begin position="22"/>
        <end position="299"/>
    </location>
</feature>
<dbReference type="EMBL" id="PZQS01000009">
    <property type="protein sequence ID" value="PVD25120.1"/>
    <property type="molecule type" value="Genomic_DNA"/>
</dbReference>
<comment type="caution">
    <text evidence="2">The sequence shown here is derived from an EMBL/GenBank/DDBJ whole genome shotgun (WGS) entry which is preliminary data.</text>
</comment>
<accession>A0A2T7NVC2</accession>
<dbReference type="AlphaFoldDB" id="A0A2T7NVC2"/>
<dbReference type="GO" id="GO:0005615">
    <property type="term" value="C:extracellular space"/>
    <property type="evidence" value="ECO:0007669"/>
    <property type="project" value="TreeGrafter"/>
</dbReference>
<gene>
    <name evidence="2" type="ORF">C0Q70_15618</name>
</gene>
<dbReference type="Proteomes" id="UP000245119">
    <property type="component" value="Linkage Group LG9"/>
</dbReference>
<keyword evidence="3" id="KW-1185">Reference proteome</keyword>
<evidence type="ECO:0000313" key="3">
    <source>
        <dbReference type="Proteomes" id="UP000245119"/>
    </source>
</evidence>
<protein>
    <submittedName>
        <fullName evidence="2">Uncharacterized protein</fullName>
    </submittedName>
</protein>
<dbReference type="OrthoDB" id="6127486at2759"/>
<keyword evidence="1" id="KW-0732">Signal</keyword>
<name>A0A2T7NVC2_POMCA</name>
<reference evidence="2 3" key="1">
    <citation type="submission" date="2018-04" db="EMBL/GenBank/DDBJ databases">
        <title>The genome of golden apple snail Pomacea canaliculata provides insight into stress tolerance and invasive adaptation.</title>
        <authorList>
            <person name="Liu C."/>
            <person name="Liu B."/>
            <person name="Ren Y."/>
            <person name="Zhang Y."/>
            <person name="Wang H."/>
            <person name="Li S."/>
            <person name="Jiang F."/>
            <person name="Yin L."/>
            <person name="Zhang G."/>
            <person name="Qian W."/>
            <person name="Fan W."/>
        </authorList>
    </citation>
    <scope>NUCLEOTIDE SEQUENCE [LARGE SCALE GENOMIC DNA]</scope>
    <source>
        <strain evidence="2">SZHN2017</strain>
        <tissue evidence="2">Muscle</tissue>
    </source>
</reference>